<reference evidence="19" key="1">
    <citation type="submission" date="2017-05" db="EMBL/GenBank/DDBJ databases">
        <title>Complete and WGS of Bordetella genogroups.</title>
        <authorList>
            <person name="Spilker T."/>
            <person name="Lipuma J."/>
        </authorList>
    </citation>
    <scope>NUCLEOTIDE SEQUENCE [LARGE SCALE GENOMIC DNA]</scope>
    <source>
        <strain evidence="19">AU18089</strain>
    </source>
</reference>
<comment type="function">
    <text evidence="3 14 16">Endonuclease that specifically degrades the RNA of RNA-DNA hybrids.</text>
</comment>
<evidence type="ECO:0000256" key="8">
    <source>
        <dbReference type="ARBA" id="ARBA00022490"/>
    </source>
</evidence>
<dbReference type="PANTHER" id="PTHR10954:SF18">
    <property type="entry name" value="RIBONUCLEASE HII"/>
    <property type="match status" value="1"/>
</dbReference>
<feature type="binding site" evidence="14 15">
    <location>
        <position position="114"/>
    </location>
    <ligand>
        <name>a divalent metal cation</name>
        <dbReference type="ChEBI" id="CHEBI:60240"/>
    </ligand>
</feature>
<dbReference type="GO" id="GO:0006298">
    <property type="term" value="P:mismatch repair"/>
    <property type="evidence" value="ECO:0007669"/>
    <property type="project" value="TreeGrafter"/>
</dbReference>
<keyword evidence="13 14" id="KW-0464">Manganese</keyword>
<dbReference type="GO" id="GO:0004523">
    <property type="term" value="F:RNA-DNA hybrid ribonuclease activity"/>
    <property type="evidence" value="ECO:0007669"/>
    <property type="project" value="UniProtKB-UniRule"/>
</dbReference>
<evidence type="ECO:0000313" key="18">
    <source>
        <dbReference type="EMBL" id="OZI22603.1"/>
    </source>
</evidence>
<keyword evidence="8 14" id="KW-0963">Cytoplasm</keyword>
<dbReference type="NCBIfam" id="NF000596">
    <property type="entry name" value="PRK00015.1-4"/>
    <property type="match status" value="1"/>
</dbReference>
<dbReference type="PROSITE" id="PS51975">
    <property type="entry name" value="RNASE_H_2"/>
    <property type="match status" value="1"/>
</dbReference>
<dbReference type="GO" id="GO:0005737">
    <property type="term" value="C:cytoplasm"/>
    <property type="evidence" value="ECO:0007669"/>
    <property type="project" value="UniProtKB-SubCell"/>
</dbReference>
<dbReference type="GO" id="GO:0032299">
    <property type="term" value="C:ribonuclease H2 complex"/>
    <property type="evidence" value="ECO:0007669"/>
    <property type="project" value="TreeGrafter"/>
</dbReference>
<comment type="cofactor">
    <cofactor evidence="14 15">
        <name>Mn(2+)</name>
        <dbReference type="ChEBI" id="CHEBI:29035"/>
    </cofactor>
    <cofactor evidence="14 15">
        <name>Mg(2+)</name>
        <dbReference type="ChEBI" id="CHEBI:18420"/>
    </cofactor>
    <text evidence="14 15">Manganese or magnesium. Binds 1 divalent metal ion per monomer in the absence of substrate. May bind a second metal ion after substrate binding.</text>
</comment>
<comment type="cofactor">
    <cofactor evidence="2">
        <name>Mg(2+)</name>
        <dbReference type="ChEBI" id="CHEBI:18420"/>
    </cofactor>
</comment>
<evidence type="ECO:0000256" key="10">
    <source>
        <dbReference type="ARBA" id="ARBA00022723"/>
    </source>
</evidence>
<gene>
    <name evidence="14" type="primary">rnhB</name>
    <name evidence="18" type="ORF">CAL19_08780</name>
</gene>
<evidence type="ECO:0000256" key="3">
    <source>
        <dbReference type="ARBA" id="ARBA00004065"/>
    </source>
</evidence>
<dbReference type="NCBIfam" id="NF000595">
    <property type="entry name" value="PRK00015.1-3"/>
    <property type="match status" value="1"/>
</dbReference>
<dbReference type="InterPro" id="IPR036397">
    <property type="entry name" value="RNaseH_sf"/>
</dbReference>
<dbReference type="Proteomes" id="UP000216947">
    <property type="component" value="Unassembled WGS sequence"/>
</dbReference>
<evidence type="ECO:0000256" key="5">
    <source>
        <dbReference type="ARBA" id="ARBA00007383"/>
    </source>
</evidence>
<accession>A0A261RE34</accession>
<dbReference type="InterPro" id="IPR012337">
    <property type="entry name" value="RNaseH-like_sf"/>
</dbReference>
<feature type="domain" description="RNase H type-2" evidence="17">
    <location>
        <begin position="16"/>
        <end position="204"/>
    </location>
</feature>
<dbReference type="AlphaFoldDB" id="A0A261RE34"/>
<organism evidence="18 19">
    <name type="scientific">Bordetella genomosp. 7</name>
    <dbReference type="NCBI Taxonomy" id="1416805"/>
    <lineage>
        <taxon>Bacteria</taxon>
        <taxon>Pseudomonadati</taxon>
        <taxon>Pseudomonadota</taxon>
        <taxon>Betaproteobacteria</taxon>
        <taxon>Burkholderiales</taxon>
        <taxon>Alcaligenaceae</taxon>
        <taxon>Bordetella</taxon>
    </lineage>
</organism>
<dbReference type="CDD" id="cd07182">
    <property type="entry name" value="RNase_HII_bacteria_HII_like"/>
    <property type="match status" value="1"/>
</dbReference>
<dbReference type="PANTHER" id="PTHR10954">
    <property type="entry name" value="RIBONUCLEASE H2 SUBUNIT A"/>
    <property type="match status" value="1"/>
</dbReference>
<dbReference type="GO" id="GO:0043137">
    <property type="term" value="P:DNA replication, removal of RNA primer"/>
    <property type="evidence" value="ECO:0007669"/>
    <property type="project" value="TreeGrafter"/>
</dbReference>
<name>A0A261RE34_9BORD</name>
<comment type="subcellular location">
    <subcellularLocation>
        <location evidence="4 14">Cytoplasm</location>
    </subcellularLocation>
</comment>
<evidence type="ECO:0000256" key="7">
    <source>
        <dbReference type="ARBA" id="ARBA00019179"/>
    </source>
</evidence>
<evidence type="ECO:0000259" key="17">
    <source>
        <dbReference type="PROSITE" id="PS51975"/>
    </source>
</evidence>
<dbReference type="InterPro" id="IPR001352">
    <property type="entry name" value="RNase_HII/HIII"/>
</dbReference>
<dbReference type="InterPro" id="IPR024567">
    <property type="entry name" value="RNase_HII/HIII_dom"/>
</dbReference>
<protein>
    <recommendedName>
        <fullName evidence="7 14">Ribonuclease HII</fullName>
        <shortName evidence="14">RNase HII</shortName>
        <ecNumber evidence="6 14">3.1.26.4</ecNumber>
    </recommendedName>
</protein>
<evidence type="ECO:0000256" key="11">
    <source>
        <dbReference type="ARBA" id="ARBA00022759"/>
    </source>
</evidence>
<evidence type="ECO:0000256" key="6">
    <source>
        <dbReference type="ARBA" id="ARBA00012180"/>
    </source>
</evidence>
<keyword evidence="9 14" id="KW-0540">Nuclease</keyword>
<dbReference type="EMBL" id="NEVK01000004">
    <property type="protein sequence ID" value="OZI22603.1"/>
    <property type="molecule type" value="Genomic_DNA"/>
</dbReference>
<dbReference type="RefSeq" id="WP_038851852.1">
    <property type="nucleotide sequence ID" value="NZ_NEVK01000004.1"/>
</dbReference>
<evidence type="ECO:0000256" key="4">
    <source>
        <dbReference type="ARBA" id="ARBA00004496"/>
    </source>
</evidence>
<dbReference type="HAMAP" id="MF_00052_B">
    <property type="entry name" value="RNase_HII_B"/>
    <property type="match status" value="1"/>
</dbReference>
<dbReference type="GO" id="GO:0030145">
    <property type="term" value="F:manganese ion binding"/>
    <property type="evidence" value="ECO:0007669"/>
    <property type="project" value="UniProtKB-UniRule"/>
</dbReference>
<dbReference type="EC" id="3.1.26.4" evidence="6 14"/>
<comment type="caution">
    <text evidence="18">The sequence shown here is derived from an EMBL/GenBank/DDBJ whole genome shotgun (WGS) entry which is preliminary data.</text>
</comment>
<evidence type="ECO:0000256" key="12">
    <source>
        <dbReference type="ARBA" id="ARBA00022801"/>
    </source>
</evidence>
<keyword evidence="12 14" id="KW-0378">Hydrolase</keyword>
<evidence type="ECO:0000256" key="9">
    <source>
        <dbReference type="ARBA" id="ARBA00022722"/>
    </source>
</evidence>
<evidence type="ECO:0000256" key="2">
    <source>
        <dbReference type="ARBA" id="ARBA00001946"/>
    </source>
</evidence>
<keyword evidence="11 14" id="KW-0255">Endonuclease</keyword>
<sequence length="204" mass="21895">MAQHSLFAATPDFAGVLMAGVDEAGRGPLAGGVYAAAVILDPGRPVDGLADSKALTPERREELAGYIQERAMAWCVASASVCEIDTLNILRATMLAMQRAVEGLAHVPQVAMVDGNQAPPLRCTVQTVIKGDALVPAISAASILAKTARDADLLRLHQQYPQYGFDQHKGYCTPLHVERLRQHGPCPEHRRSFAPVRERLAVPA</sequence>
<comment type="catalytic activity">
    <reaction evidence="1 14 15 16">
        <text>Endonucleolytic cleavage to 5'-phosphomonoester.</text>
        <dbReference type="EC" id="3.1.26.4"/>
    </reaction>
</comment>
<evidence type="ECO:0000256" key="15">
    <source>
        <dbReference type="PROSITE-ProRule" id="PRU01319"/>
    </source>
</evidence>
<dbReference type="InterPro" id="IPR022898">
    <property type="entry name" value="RNase_HII"/>
</dbReference>
<dbReference type="GO" id="GO:0003723">
    <property type="term" value="F:RNA binding"/>
    <property type="evidence" value="ECO:0007669"/>
    <property type="project" value="UniProtKB-UniRule"/>
</dbReference>
<evidence type="ECO:0000256" key="13">
    <source>
        <dbReference type="ARBA" id="ARBA00023211"/>
    </source>
</evidence>
<keyword evidence="19" id="KW-1185">Reference proteome</keyword>
<keyword evidence="10 14" id="KW-0479">Metal-binding</keyword>
<dbReference type="SUPFAM" id="SSF53098">
    <property type="entry name" value="Ribonuclease H-like"/>
    <property type="match status" value="1"/>
</dbReference>
<evidence type="ECO:0000256" key="14">
    <source>
        <dbReference type="HAMAP-Rule" id="MF_00052"/>
    </source>
</evidence>
<dbReference type="FunFam" id="3.30.420.10:FF:000006">
    <property type="entry name" value="Ribonuclease HII"/>
    <property type="match status" value="1"/>
</dbReference>
<proteinExistence type="inferred from homology"/>
<dbReference type="Gene3D" id="3.30.420.10">
    <property type="entry name" value="Ribonuclease H-like superfamily/Ribonuclease H"/>
    <property type="match status" value="1"/>
</dbReference>
<evidence type="ECO:0000256" key="16">
    <source>
        <dbReference type="RuleBase" id="RU003515"/>
    </source>
</evidence>
<dbReference type="Pfam" id="PF01351">
    <property type="entry name" value="RNase_HII"/>
    <property type="match status" value="1"/>
</dbReference>
<evidence type="ECO:0000313" key="19">
    <source>
        <dbReference type="Proteomes" id="UP000216947"/>
    </source>
</evidence>
<feature type="binding site" evidence="14 15">
    <location>
        <position position="22"/>
    </location>
    <ligand>
        <name>a divalent metal cation</name>
        <dbReference type="ChEBI" id="CHEBI:60240"/>
    </ligand>
</feature>
<feature type="binding site" evidence="14 15">
    <location>
        <position position="23"/>
    </location>
    <ligand>
        <name>a divalent metal cation</name>
        <dbReference type="ChEBI" id="CHEBI:60240"/>
    </ligand>
</feature>
<evidence type="ECO:0000256" key="1">
    <source>
        <dbReference type="ARBA" id="ARBA00000077"/>
    </source>
</evidence>
<comment type="similarity">
    <text evidence="5 14 16">Belongs to the RNase HII family.</text>
</comment>